<organism evidence="1">
    <name type="scientific">Tanacetum cinerariifolium</name>
    <name type="common">Dalmatian daisy</name>
    <name type="synonym">Chrysanthemum cinerariifolium</name>
    <dbReference type="NCBI Taxonomy" id="118510"/>
    <lineage>
        <taxon>Eukaryota</taxon>
        <taxon>Viridiplantae</taxon>
        <taxon>Streptophyta</taxon>
        <taxon>Embryophyta</taxon>
        <taxon>Tracheophyta</taxon>
        <taxon>Spermatophyta</taxon>
        <taxon>Magnoliopsida</taxon>
        <taxon>eudicotyledons</taxon>
        <taxon>Gunneridae</taxon>
        <taxon>Pentapetalae</taxon>
        <taxon>asterids</taxon>
        <taxon>campanulids</taxon>
        <taxon>Asterales</taxon>
        <taxon>Asteraceae</taxon>
        <taxon>Asteroideae</taxon>
        <taxon>Anthemideae</taxon>
        <taxon>Anthemidinae</taxon>
        <taxon>Tanacetum</taxon>
    </lineage>
</organism>
<dbReference type="AlphaFoldDB" id="A0A699R920"/>
<protein>
    <submittedName>
        <fullName evidence="1">Uncharacterized protein</fullName>
    </submittedName>
</protein>
<proteinExistence type="predicted"/>
<feature type="non-terminal residue" evidence="1">
    <location>
        <position position="1"/>
    </location>
</feature>
<accession>A0A699R920</accession>
<gene>
    <name evidence="1" type="ORF">Tci_855689</name>
</gene>
<reference evidence="1" key="1">
    <citation type="journal article" date="2019" name="Sci. Rep.">
        <title>Draft genome of Tanacetum cinerariifolium, the natural source of mosquito coil.</title>
        <authorList>
            <person name="Yamashiro T."/>
            <person name="Shiraishi A."/>
            <person name="Satake H."/>
            <person name="Nakayama K."/>
        </authorList>
    </citation>
    <scope>NUCLEOTIDE SEQUENCE</scope>
</reference>
<comment type="caution">
    <text evidence="1">The sequence shown here is derived from an EMBL/GenBank/DDBJ whole genome shotgun (WGS) entry which is preliminary data.</text>
</comment>
<sequence length="39" mass="4436">TIEVEVDLRVQPVVNEEVPDHVTADEAVEITYETLRDLV</sequence>
<dbReference type="EMBL" id="BKCJ011090888">
    <property type="protein sequence ID" value="GFC83719.1"/>
    <property type="molecule type" value="Genomic_DNA"/>
</dbReference>
<name>A0A699R920_TANCI</name>
<evidence type="ECO:0000313" key="1">
    <source>
        <dbReference type="EMBL" id="GFC83719.1"/>
    </source>
</evidence>